<dbReference type="AlphaFoldDB" id="A0A5S5D938"/>
<evidence type="ECO:0000313" key="1">
    <source>
        <dbReference type="EMBL" id="TYP91546.1"/>
    </source>
</evidence>
<proteinExistence type="predicted"/>
<evidence type="ECO:0000313" key="2">
    <source>
        <dbReference type="Proteomes" id="UP000325105"/>
    </source>
</evidence>
<dbReference type="Proteomes" id="UP000325105">
    <property type="component" value="Unassembled WGS sequence"/>
</dbReference>
<name>A0A5S5D938_9SPHI</name>
<sequence>MVEFFTKDEHATDLSETQATMVDKVDEIFEENLRSSLRQLEKDPSRRVIENILAYSKSLIK</sequence>
<comment type="caution">
    <text evidence="1">The sequence shown here is derived from an EMBL/GenBank/DDBJ whole genome shotgun (WGS) entry which is preliminary data.</text>
</comment>
<dbReference type="RefSeq" id="WP_148909550.1">
    <property type="nucleotide sequence ID" value="NZ_VNHX01000019.1"/>
</dbReference>
<gene>
    <name evidence="1" type="ORF">BC792_11970</name>
</gene>
<accession>A0A5S5D938</accession>
<keyword evidence="2" id="KW-1185">Reference proteome</keyword>
<dbReference type="OrthoDB" id="713105at2"/>
<organism evidence="1 2">
    <name type="scientific">Sphingobacterium allocomposti</name>
    <dbReference type="NCBI Taxonomy" id="415956"/>
    <lineage>
        <taxon>Bacteria</taxon>
        <taxon>Pseudomonadati</taxon>
        <taxon>Bacteroidota</taxon>
        <taxon>Sphingobacteriia</taxon>
        <taxon>Sphingobacteriales</taxon>
        <taxon>Sphingobacteriaceae</taxon>
        <taxon>Sphingobacterium</taxon>
    </lineage>
</organism>
<protein>
    <submittedName>
        <fullName evidence="1">Uncharacterized protein</fullName>
    </submittedName>
</protein>
<dbReference type="EMBL" id="VNHX01000019">
    <property type="protein sequence ID" value="TYP91546.1"/>
    <property type="molecule type" value="Genomic_DNA"/>
</dbReference>
<reference evidence="1 2" key="1">
    <citation type="submission" date="2019-07" db="EMBL/GenBank/DDBJ databases">
        <title>Genomic Encyclopedia of Archaeal and Bacterial Type Strains, Phase II (KMG-II): from individual species to whole genera.</title>
        <authorList>
            <person name="Goeker M."/>
        </authorList>
    </citation>
    <scope>NUCLEOTIDE SEQUENCE [LARGE SCALE GENOMIC DNA]</scope>
    <source>
        <strain evidence="1 2">DSM 18850</strain>
    </source>
</reference>